<sequence>MGYETRVRAEWIDYNGHMTDAAYAVVCSEASEAFLASVDLSADYQAATGCTTYTVESHIHYLREAVLDDVVTVETVILDTDLKRLRLGHTLRTSAGDIARAELLYLHVNPPGGGPK</sequence>
<dbReference type="InterPro" id="IPR050563">
    <property type="entry name" value="4-hydroxybenzoyl-CoA_TE"/>
</dbReference>
<protein>
    <submittedName>
        <fullName evidence="1">Thioesterase family protein</fullName>
    </submittedName>
</protein>
<dbReference type="InterPro" id="IPR029069">
    <property type="entry name" value="HotDog_dom_sf"/>
</dbReference>
<dbReference type="PANTHER" id="PTHR31793">
    <property type="entry name" value="4-HYDROXYBENZOYL-COA THIOESTERASE FAMILY MEMBER"/>
    <property type="match status" value="1"/>
</dbReference>
<name>A0ABW3MSL5_9PSEU</name>
<evidence type="ECO:0000313" key="1">
    <source>
        <dbReference type="EMBL" id="MFD1052459.1"/>
    </source>
</evidence>
<dbReference type="CDD" id="cd00586">
    <property type="entry name" value="4HBT"/>
    <property type="match status" value="1"/>
</dbReference>
<proteinExistence type="predicted"/>
<accession>A0ABW3MSL5</accession>
<dbReference type="Pfam" id="PF13279">
    <property type="entry name" value="4HBT_2"/>
    <property type="match status" value="1"/>
</dbReference>
<dbReference type="EMBL" id="JBHTIS010004437">
    <property type="protein sequence ID" value="MFD1052459.1"/>
    <property type="molecule type" value="Genomic_DNA"/>
</dbReference>
<dbReference type="Proteomes" id="UP001597045">
    <property type="component" value="Unassembled WGS sequence"/>
</dbReference>
<dbReference type="PANTHER" id="PTHR31793:SF2">
    <property type="entry name" value="BLR1345 PROTEIN"/>
    <property type="match status" value="1"/>
</dbReference>
<feature type="non-terminal residue" evidence="1">
    <location>
        <position position="116"/>
    </location>
</feature>
<gene>
    <name evidence="1" type="ORF">ACFQ1S_46170</name>
</gene>
<reference evidence="2" key="1">
    <citation type="journal article" date="2019" name="Int. J. Syst. Evol. Microbiol.">
        <title>The Global Catalogue of Microorganisms (GCM) 10K type strain sequencing project: providing services to taxonomists for standard genome sequencing and annotation.</title>
        <authorList>
            <consortium name="The Broad Institute Genomics Platform"/>
            <consortium name="The Broad Institute Genome Sequencing Center for Infectious Disease"/>
            <person name="Wu L."/>
            <person name="Ma J."/>
        </authorList>
    </citation>
    <scope>NUCLEOTIDE SEQUENCE [LARGE SCALE GENOMIC DNA]</scope>
    <source>
        <strain evidence="2">JCM 31486</strain>
    </source>
</reference>
<dbReference type="Gene3D" id="3.10.129.10">
    <property type="entry name" value="Hotdog Thioesterase"/>
    <property type="match status" value="1"/>
</dbReference>
<comment type="caution">
    <text evidence="1">The sequence shown here is derived from an EMBL/GenBank/DDBJ whole genome shotgun (WGS) entry which is preliminary data.</text>
</comment>
<dbReference type="SUPFAM" id="SSF54637">
    <property type="entry name" value="Thioesterase/thiol ester dehydrase-isomerase"/>
    <property type="match status" value="1"/>
</dbReference>
<keyword evidence="2" id="KW-1185">Reference proteome</keyword>
<evidence type="ECO:0000313" key="2">
    <source>
        <dbReference type="Proteomes" id="UP001597045"/>
    </source>
</evidence>
<organism evidence="1 2">
    <name type="scientific">Kibdelosporangium lantanae</name>
    <dbReference type="NCBI Taxonomy" id="1497396"/>
    <lineage>
        <taxon>Bacteria</taxon>
        <taxon>Bacillati</taxon>
        <taxon>Actinomycetota</taxon>
        <taxon>Actinomycetes</taxon>
        <taxon>Pseudonocardiales</taxon>
        <taxon>Pseudonocardiaceae</taxon>
        <taxon>Kibdelosporangium</taxon>
    </lineage>
</organism>